<sequence length="269" mass="29894">MAEVSDGSAEVKKSTGLEVDEDEITFSDKVAQAIDGIGHSELCRADVDVIDQINRLFPTEQSLSQLDTVMRSIEDEIVGLDSQLAELVETHGEAGIEGDQALCEAHSSMEDLEERVRAICLKTRSSESVVQEMTRDIKQLDVAKRNLIASIKTLHHLQILLTGHRYSDIASQLPAVLNVLQLFGPYMEVEHIKNVAEQLERLKQRLAIQLVADLKRSFQASFSVFHLLGSLGHRYAGLQISPCFINIDCRLAVTKGRSRLILNSVSPYE</sequence>
<organism evidence="4">
    <name type="scientific">Gongylonema pulchrum</name>
    <dbReference type="NCBI Taxonomy" id="637853"/>
    <lineage>
        <taxon>Eukaryota</taxon>
        <taxon>Metazoa</taxon>
        <taxon>Ecdysozoa</taxon>
        <taxon>Nematoda</taxon>
        <taxon>Chromadorea</taxon>
        <taxon>Rhabditida</taxon>
        <taxon>Spirurina</taxon>
        <taxon>Spiruromorpha</taxon>
        <taxon>Spiruroidea</taxon>
        <taxon>Gongylonematidae</taxon>
        <taxon>Gongylonema</taxon>
    </lineage>
</organism>
<reference evidence="4" key="1">
    <citation type="submission" date="2016-06" db="UniProtKB">
        <authorList>
            <consortium name="WormBaseParasite"/>
        </authorList>
    </citation>
    <scope>IDENTIFICATION</scope>
</reference>
<keyword evidence="3" id="KW-1185">Reference proteome</keyword>
<dbReference type="GO" id="GO:0005829">
    <property type="term" value="C:cytosol"/>
    <property type="evidence" value="ECO:0007669"/>
    <property type="project" value="GOC"/>
</dbReference>
<dbReference type="Proteomes" id="UP000271098">
    <property type="component" value="Unassembled WGS sequence"/>
</dbReference>
<accession>A0A183EI18</accession>
<dbReference type="EMBL" id="UYRT01090749">
    <property type="protein sequence ID" value="VDN36402.1"/>
    <property type="molecule type" value="Genomic_DNA"/>
</dbReference>
<reference evidence="2 3" key="2">
    <citation type="submission" date="2018-11" db="EMBL/GenBank/DDBJ databases">
        <authorList>
            <consortium name="Pathogen Informatics"/>
        </authorList>
    </citation>
    <scope>NUCLEOTIDE SEQUENCE [LARGE SCALE GENOMIC DNA]</scope>
</reference>
<evidence type="ECO:0000259" key="1">
    <source>
        <dbReference type="Pfam" id="PF04100"/>
    </source>
</evidence>
<evidence type="ECO:0000313" key="2">
    <source>
        <dbReference type="EMBL" id="VDN36402.1"/>
    </source>
</evidence>
<dbReference type="InterPro" id="IPR007234">
    <property type="entry name" value="Vps53_N"/>
</dbReference>
<dbReference type="PANTHER" id="PTHR12820">
    <property type="entry name" value="VACUOLAR SORTING PROTEIN 53"/>
    <property type="match status" value="1"/>
</dbReference>
<evidence type="ECO:0000313" key="3">
    <source>
        <dbReference type="Proteomes" id="UP000271098"/>
    </source>
</evidence>
<dbReference type="PANTHER" id="PTHR12820:SF0">
    <property type="entry name" value="VACUOLAR PROTEIN SORTING-ASSOCIATED PROTEIN 53 HOMOLOG"/>
    <property type="match status" value="1"/>
</dbReference>
<dbReference type="OrthoDB" id="10261632at2759"/>
<dbReference type="AlphaFoldDB" id="A0A183EI18"/>
<dbReference type="GO" id="GO:0042147">
    <property type="term" value="P:retrograde transport, endosome to Golgi"/>
    <property type="evidence" value="ECO:0007669"/>
    <property type="project" value="InterPro"/>
</dbReference>
<dbReference type="GO" id="GO:0000938">
    <property type="term" value="C:GARP complex"/>
    <property type="evidence" value="ECO:0007669"/>
    <property type="project" value="InterPro"/>
</dbReference>
<dbReference type="Pfam" id="PF04100">
    <property type="entry name" value="Vps53_N"/>
    <property type="match status" value="1"/>
</dbReference>
<gene>
    <name evidence="2" type="ORF">GPUH_LOCUS20608</name>
</gene>
<proteinExistence type="predicted"/>
<dbReference type="InterPro" id="IPR039766">
    <property type="entry name" value="Vps53"/>
</dbReference>
<protein>
    <submittedName>
        <fullName evidence="4">Vps53_N domain-containing protein</fullName>
    </submittedName>
</protein>
<evidence type="ECO:0000313" key="4">
    <source>
        <dbReference type="WBParaSite" id="GPUH_0002063401-mRNA-1"/>
    </source>
</evidence>
<dbReference type="WBParaSite" id="GPUH_0002063401-mRNA-1">
    <property type="protein sequence ID" value="GPUH_0002063401-mRNA-1"/>
    <property type="gene ID" value="GPUH_0002063401"/>
</dbReference>
<name>A0A183EI18_9BILA</name>
<feature type="domain" description="Vps53 N-terminal" evidence="1">
    <location>
        <begin position="46"/>
        <end position="221"/>
    </location>
</feature>